<evidence type="ECO:0000256" key="1">
    <source>
        <dbReference type="ARBA" id="ARBA00022729"/>
    </source>
</evidence>
<proteinExistence type="inferred from homology"/>
<evidence type="ECO:0000313" key="5">
    <source>
        <dbReference type="EMBL" id="HDR00319.1"/>
    </source>
</evidence>
<dbReference type="Pfam" id="PF07715">
    <property type="entry name" value="Plug"/>
    <property type="match status" value="1"/>
</dbReference>
<dbReference type="AlphaFoldDB" id="A0A7V0T7G3"/>
<protein>
    <submittedName>
        <fullName evidence="5">TonB-dependent receptor</fullName>
    </submittedName>
</protein>
<comment type="caution">
    <text evidence="5">The sequence shown here is derived from an EMBL/GenBank/DDBJ whole genome shotgun (WGS) entry which is preliminary data.</text>
</comment>
<organism evidence="5">
    <name type="scientific">candidate division WOR-3 bacterium</name>
    <dbReference type="NCBI Taxonomy" id="2052148"/>
    <lineage>
        <taxon>Bacteria</taxon>
        <taxon>Bacteria division WOR-3</taxon>
    </lineage>
</organism>
<comment type="subcellular location">
    <subcellularLocation>
        <location evidence="2">Cell outer membrane</location>
        <topology evidence="2">Multi-pass membrane protein</topology>
    </subcellularLocation>
</comment>
<dbReference type="EMBL" id="DSBX01000330">
    <property type="protein sequence ID" value="HDR00319.1"/>
    <property type="molecule type" value="Genomic_DNA"/>
</dbReference>
<feature type="domain" description="TonB-dependent receptor plug" evidence="4">
    <location>
        <begin position="36"/>
        <end position="85"/>
    </location>
</feature>
<dbReference type="InterPro" id="IPR012910">
    <property type="entry name" value="Plug_dom"/>
</dbReference>
<reference evidence="5" key="1">
    <citation type="journal article" date="2020" name="mSystems">
        <title>Genome- and Community-Level Interaction Insights into Carbon Utilization and Element Cycling Functions of Hydrothermarchaeota in Hydrothermal Sediment.</title>
        <authorList>
            <person name="Zhou Z."/>
            <person name="Liu Y."/>
            <person name="Xu W."/>
            <person name="Pan J."/>
            <person name="Luo Z.H."/>
            <person name="Li M."/>
        </authorList>
    </citation>
    <scope>NUCLEOTIDE SEQUENCE [LARGE SCALE GENOMIC DNA]</scope>
    <source>
        <strain evidence="5">SpSt-1182</strain>
    </source>
</reference>
<accession>A0A7V0T7G3</accession>
<dbReference type="PANTHER" id="PTHR30069:SF29">
    <property type="entry name" value="HEMOGLOBIN AND HEMOGLOBIN-HAPTOGLOBIN-BINDING PROTEIN 1-RELATED"/>
    <property type="match status" value="1"/>
</dbReference>
<feature type="chain" id="PRO_5030701542" evidence="3">
    <location>
        <begin position="18"/>
        <end position="162"/>
    </location>
</feature>
<dbReference type="GO" id="GO:0009279">
    <property type="term" value="C:cell outer membrane"/>
    <property type="evidence" value="ECO:0007669"/>
    <property type="project" value="UniProtKB-SubCell"/>
</dbReference>
<keyword evidence="5" id="KW-0675">Receptor</keyword>
<sequence length="162" mass="17460">MTLVLLCLALAAPAADASVVMLDEVLVTAERVPLRVRDVAASVSIVTEEDIERSGARTVTDALDHLPGVFVQRTGRFGRTDIDIRWVGNYHAADSSQMPIDPYYTVDLRVGARLLFSLRLNAAVENILDRRHVAFADLPGDGAGLYEQPGRAFTVGLSAGTP</sequence>
<dbReference type="InterPro" id="IPR039426">
    <property type="entry name" value="TonB-dep_rcpt-like"/>
</dbReference>
<feature type="signal peptide" evidence="3">
    <location>
        <begin position="1"/>
        <end position="17"/>
    </location>
</feature>
<evidence type="ECO:0000256" key="3">
    <source>
        <dbReference type="SAM" id="SignalP"/>
    </source>
</evidence>
<evidence type="ECO:0000256" key="2">
    <source>
        <dbReference type="PROSITE-ProRule" id="PRU01360"/>
    </source>
</evidence>
<dbReference type="Gene3D" id="2.170.130.10">
    <property type="entry name" value="TonB-dependent receptor, plug domain"/>
    <property type="match status" value="1"/>
</dbReference>
<keyword evidence="1 3" id="KW-0732">Signal</keyword>
<dbReference type="PROSITE" id="PS52016">
    <property type="entry name" value="TONB_DEPENDENT_REC_3"/>
    <property type="match status" value="1"/>
</dbReference>
<comment type="similarity">
    <text evidence="2">Belongs to the TonB-dependent receptor family.</text>
</comment>
<dbReference type="Proteomes" id="UP000885672">
    <property type="component" value="Unassembled WGS sequence"/>
</dbReference>
<dbReference type="InterPro" id="IPR037066">
    <property type="entry name" value="Plug_dom_sf"/>
</dbReference>
<keyword evidence="2" id="KW-0813">Transport</keyword>
<keyword evidence="2" id="KW-1134">Transmembrane beta strand</keyword>
<keyword evidence="2" id="KW-0998">Cell outer membrane</keyword>
<dbReference type="SUPFAM" id="SSF56935">
    <property type="entry name" value="Porins"/>
    <property type="match status" value="2"/>
</dbReference>
<name>A0A7V0T7G3_UNCW3</name>
<keyword evidence="2" id="KW-0812">Transmembrane</keyword>
<evidence type="ECO:0000259" key="4">
    <source>
        <dbReference type="Pfam" id="PF07715"/>
    </source>
</evidence>
<dbReference type="GO" id="GO:0015344">
    <property type="term" value="F:siderophore uptake transmembrane transporter activity"/>
    <property type="evidence" value="ECO:0007669"/>
    <property type="project" value="TreeGrafter"/>
</dbReference>
<keyword evidence="2" id="KW-0472">Membrane</keyword>
<gene>
    <name evidence="5" type="ORF">ENN51_08575</name>
</gene>
<dbReference type="GO" id="GO:0044718">
    <property type="term" value="P:siderophore transmembrane transport"/>
    <property type="evidence" value="ECO:0007669"/>
    <property type="project" value="TreeGrafter"/>
</dbReference>
<dbReference type="PANTHER" id="PTHR30069">
    <property type="entry name" value="TONB-DEPENDENT OUTER MEMBRANE RECEPTOR"/>
    <property type="match status" value="1"/>
</dbReference>